<comment type="caution">
    <text evidence="2">The sequence shown here is derived from an EMBL/GenBank/DDBJ whole genome shotgun (WGS) entry which is preliminary data.</text>
</comment>
<dbReference type="SUPFAM" id="SSF82199">
    <property type="entry name" value="SET domain"/>
    <property type="match status" value="1"/>
</dbReference>
<evidence type="ECO:0000256" key="1">
    <source>
        <dbReference type="SAM" id="MobiDB-lite"/>
    </source>
</evidence>
<feature type="region of interest" description="Disordered" evidence="1">
    <location>
        <begin position="555"/>
        <end position="576"/>
    </location>
</feature>
<organism evidence="2 3">
    <name type="scientific">Sporothrix eucalyptigena</name>
    <dbReference type="NCBI Taxonomy" id="1812306"/>
    <lineage>
        <taxon>Eukaryota</taxon>
        <taxon>Fungi</taxon>
        <taxon>Dikarya</taxon>
        <taxon>Ascomycota</taxon>
        <taxon>Pezizomycotina</taxon>
        <taxon>Sordariomycetes</taxon>
        <taxon>Sordariomycetidae</taxon>
        <taxon>Ophiostomatales</taxon>
        <taxon>Ophiostomataceae</taxon>
        <taxon>Sporothrix</taxon>
    </lineage>
</organism>
<gene>
    <name evidence="2" type="ORF">SEUCBS140593_002328</name>
</gene>
<dbReference type="Proteomes" id="UP001642482">
    <property type="component" value="Unassembled WGS sequence"/>
</dbReference>
<dbReference type="InterPro" id="IPR050600">
    <property type="entry name" value="SETD3_SETD6_MTase"/>
</dbReference>
<keyword evidence="3" id="KW-1185">Reference proteome</keyword>
<feature type="compositionally biased region" description="Acidic residues" evidence="1">
    <location>
        <begin position="559"/>
        <end position="576"/>
    </location>
</feature>
<evidence type="ECO:0008006" key="4">
    <source>
        <dbReference type="Google" id="ProtNLM"/>
    </source>
</evidence>
<protein>
    <recommendedName>
        <fullName evidence="4">SET domain-containing protein</fullName>
    </recommendedName>
</protein>
<reference evidence="2 3" key="1">
    <citation type="submission" date="2024-01" db="EMBL/GenBank/DDBJ databases">
        <authorList>
            <person name="Allen C."/>
            <person name="Tagirdzhanova G."/>
        </authorList>
    </citation>
    <scope>NUCLEOTIDE SEQUENCE [LARGE SCALE GENOMIC DNA]</scope>
</reference>
<dbReference type="PANTHER" id="PTHR13271:SF146">
    <property type="entry name" value="SET DOMAIN-CONTAINING PROTEIN"/>
    <property type="match status" value="1"/>
</dbReference>
<dbReference type="Gene3D" id="3.90.1410.10">
    <property type="entry name" value="set domain protein methyltransferase, domain 1"/>
    <property type="match status" value="1"/>
</dbReference>
<name>A0ABP0B5S2_9PEZI</name>
<evidence type="ECO:0000313" key="2">
    <source>
        <dbReference type="EMBL" id="CAK7214845.1"/>
    </source>
</evidence>
<dbReference type="InterPro" id="IPR046341">
    <property type="entry name" value="SET_dom_sf"/>
</dbReference>
<sequence length="576" mass="63188">MEVPEELMRGAHELRSTASNAHHEPDTNSLLQWFKSEHHGQIHQSLEVFKSPGSGLSFRVSETGSTTITAGEPVVVCPLSVSLSYLNAIGGGHPLGRSLNCTEESSTAFSPEFMQKVPAHVIGRFFLIQQFLQGTASAWTPYVATLPQPQDFDTWALPAVWPKDSTALRLLEGTNAEVAAAEMRQRIESEFRAAWGLLRDPAYTFALYEWAYCIFTSRSFRPSLVLTEDVKAALTQDGADNHHRGMVNHARLPEGCGIDDFSLLLPVLDIGNHDPRAVIKWQPVVGASRTSLEGSAVLTTAPADTTDQAIVFYTGTAYNKGQQVFNNYGSKSNSELLVGYGFVLAPTDDMHNDYVHLRKRGALGPSIADEAAGSGNTPPHDFLLSLRPIGEPSSIVGRARLAPENRVDKTPTSKRSPGFTIIDDGLLWDMLSLMLSPDARDEIQRYAVAQVKGQQSYLTAPMEEVQAAVPASELLSTILDLVFRTHDSEDTPPLLVQIGTQVRMNLLYKFDNDLEILQAKDAELGDISPKSSQERVALQYREQYMGVLSNALDVLGSEVEGDDGEDEEESENEDDE</sequence>
<proteinExistence type="predicted"/>
<evidence type="ECO:0000313" key="3">
    <source>
        <dbReference type="Proteomes" id="UP001642482"/>
    </source>
</evidence>
<accession>A0ABP0B5S2</accession>
<dbReference type="EMBL" id="CAWUHD010000015">
    <property type="protein sequence ID" value="CAK7214845.1"/>
    <property type="molecule type" value="Genomic_DNA"/>
</dbReference>
<dbReference type="PANTHER" id="PTHR13271">
    <property type="entry name" value="UNCHARACTERIZED PUTATIVE METHYLTRANSFERASE"/>
    <property type="match status" value="1"/>
</dbReference>